<proteinExistence type="predicted"/>
<keyword evidence="2" id="KW-1185">Reference proteome</keyword>
<evidence type="ECO:0000313" key="2">
    <source>
        <dbReference type="Proteomes" id="UP000826656"/>
    </source>
</evidence>
<gene>
    <name evidence="1" type="ORF">KY290_030957</name>
</gene>
<name>A0ABQ7U8N3_SOLTU</name>
<reference evidence="1 2" key="1">
    <citation type="journal article" date="2021" name="bioRxiv">
        <title>Chromosome-scale and haplotype-resolved genome assembly of a tetraploid potato cultivar.</title>
        <authorList>
            <person name="Sun H."/>
            <person name="Jiao W.-B."/>
            <person name="Krause K."/>
            <person name="Campoy J.A."/>
            <person name="Goel M."/>
            <person name="Folz-Donahue K."/>
            <person name="Kukat C."/>
            <person name="Huettel B."/>
            <person name="Schneeberger K."/>
        </authorList>
    </citation>
    <scope>NUCLEOTIDE SEQUENCE [LARGE SCALE GENOMIC DNA]</scope>
    <source>
        <strain evidence="1">SolTubOtavaFocal</strain>
        <tissue evidence="1">Leaves</tissue>
    </source>
</reference>
<evidence type="ECO:0000313" key="1">
    <source>
        <dbReference type="EMBL" id="KAH0742964.1"/>
    </source>
</evidence>
<protein>
    <submittedName>
        <fullName evidence="1">Uncharacterized protein</fullName>
    </submittedName>
</protein>
<comment type="caution">
    <text evidence="1">The sequence shown here is derived from an EMBL/GenBank/DDBJ whole genome shotgun (WGS) entry which is preliminary data.</text>
</comment>
<sequence>MKVVIPGATTFNVDDNAGIGVSFRPTSVHEENDGTSCQPNDVVQIPSQEKKQKMLGLLINKMISHKQNGRRWGDFFLPPQLHGWKEVESW</sequence>
<dbReference type="EMBL" id="JAIVGD010000023">
    <property type="protein sequence ID" value="KAH0742964.1"/>
    <property type="molecule type" value="Genomic_DNA"/>
</dbReference>
<accession>A0ABQ7U8N3</accession>
<organism evidence="1 2">
    <name type="scientific">Solanum tuberosum</name>
    <name type="common">Potato</name>
    <dbReference type="NCBI Taxonomy" id="4113"/>
    <lineage>
        <taxon>Eukaryota</taxon>
        <taxon>Viridiplantae</taxon>
        <taxon>Streptophyta</taxon>
        <taxon>Embryophyta</taxon>
        <taxon>Tracheophyta</taxon>
        <taxon>Spermatophyta</taxon>
        <taxon>Magnoliopsida</taxon>
        <taxon>eudicotyledons</taxon>
        <taxon>Gunneridae</taxon>
        <taxon>Pentapetalae</taxon>
        <taxon>asterids</taxon>
        <taxon>lamiids</taxon>
        <taxon>Solanales</taxon>
        <taxon>Solanaceae</taxon>
        <taxon>Solanoideae</taxon>
        <taxon>Solaneae</taxon>
        <taxon>Solanum</taxon>
    </lineage>
</organism>
<dbReference type="Proteomes" id="UP000826656">
    <property type="component" value="Unassembled WGS sequence"/>
</dbReference>